<evidence type="ECO:0000256" key="1">
    <source>
        <dbReference type="SAM" id="SignalP"/>
    </source>
</evidence>
<proteinExistence type="predicted"/>
<comment type="caution">
    <text evidence="2">The sequence shown here is derived from an EMBL/GenBank/DDBJ whole genome shotgun (WGS) entry which is preliminary data.</text>
</comment>
<dbReference type="PROSITE" id="PS51257">
    <property type="entry name" value="PROKAR_LIPOPROTEIN"/>
    <property type="match status" value="1"/>
</dbReference>
<name>A0ABV9MXJ9_9FLAO</name>
<gene>
    <name evidence="2" type="ORF">ACFO5O_00290</name>
</gene>
<sequence length="580" mass="66519">MKTKLNLLFVLPFFALTMFTSCQDEVIEITEPDAQETFVAESNVANLMARTSTNDGSFDNIIDGSQEFSVNLPITVIVNGVQVTVNSEADFERIEEILDEYDDDEDSVEIVFPITVTLSDYTEVVVNSRAELDALRHRSPNEEDDDIECIDFKYPLSISVYNANFQVIDVVTIENDRALFRFIRNLEGGVLASLNFPVTMIYHDGSTVEVHNNQELENVINAAKDECDEDDDNDHNDDDFTKERLDNLLTSCPWIVHDIRRNENDLTYNYREYLMVFREDGVVKVRARNGDMLTGTWSTRLTNHGAKITLEFDTLVDFTLEWFVYQIRPGKIKLFTQGGNRIILEKSCDTVVDQTIDRIENILKECLWVVHRLHVNGSDNEAQYIGTPLKFFADGVVKIRINGEFVSGTWGVFAYNAGYVLQINLEGRPDLQLEWLITFLEPNIIKLEAPNSIMILKQHCPDGDQDVSYIKSVLNNGLWKVAMYQDAANPQSQDYSMYRFNFLENGGIKVLNPNNVIVDYGSWLPYRYEGLNLGLNFGSESTFNEFNHRWKIKEITETRIELKDYSANGTVERILVFEKL</sequence>
<accession>A0ABV9MXJ9</accession>
<evidence type="ECO:0000313" key="3">
    <source>
        <dbReference type="Proteomes" id="UP001595953"/>
    </source>
</evidence>
<keyword evidence="3" id="KW-1185">Reference proteome</keyword>
<organism evidence="2 3">
    <name type="scientific">Geojedonia litorea</name>
    <dbReference type="NCBI Taxonomy" id="1268269"/>
    <lineage>
        <taxon>Bacteria</taxon>
        <taxon>Pseudomonadati</taxon>
        <taxon>Bacteroidota</taxon>
        <taxon>Flavobacteriia</taxon>
        <taxon>Flavobacteriales</taxon>
        <taxon>Flavobacteriaceae</taxon>
        <taxon>Geojedonia</taxon>
    </lineage>
</organism>
<evidence type="ECO:0000313" key="2">
    <source>
        <dbReference type="EMBL" id="MFC4720741.1"/>
    </source>
</evidence>
<dbReference type="Proteomes" id="UP001595953">
    <property type="component" value="Unassembled WGS sequence"/>
</dbReference>
<keyword evidence="1" id="KW-0732">Signal</keyword>
<reference evidence="3" key="1">
    <citation type="journal article" date="2019" name="Int. J. Syst. Evol. Microbiol.">
        <title>The Global Catalogue of Microorganisms (GCM) 10K type strain sequencing project: providing services to taxonomists for standard genome sequencing and annotation.</title>
        <authorList>
            <consortium name="The Broad Institute Genomics Platform"/>
            <consortium name="The Broad Institute Genome Sequencing Center for Infectious Disease"/>
            <person name="Wu L."/>
            <person name="Ma J."/>
        </authorList>
    </citation>
    <scope>NUCLEOTIDE SEQUENCE [LARGE SCALE GENOMIC DNA]</scope>
    <source>
        <strain evidence="3">CCUG 63682</strain>
    </source>
</reference>
<dbReference type="RefSeq" id="WP_387959811.1">
    <property type="nucleotide sequence ID" value="NZ_JBHSGP010000004.1"/>
</dbReference>
<feature type="signal peptide" evidence="1">
    <location>
        <begin position="1"/>
        <end position="22"/>
    </location>
</feature>
<protein>
    <submittedName>
        <fullName evidence="2">Uncharacterized protein</fullName>
    </submittedName>
</protein>
<dbReference type="EMBL" id="JBHSGP010000004">
    <property type="protein sequence ID" value="MFC4720741.1"/>
    <property type="molecule type" value="Genomic_DNA"/>
</dbReference>
<feature type="chain" id="PRO_5046595762" evidence="1">
    <location>
        <begin position="23"/>
        <end position="580"/>
    </location>
</feature>